<gene>
    <name evidence="10" type="primary">ftcD</name>
    <name evidence="10" type="ORF">FWJ32_02540</name>
</gene>
<dbReference type="GO" id="GO:0030409">
    <property type="term" value="F:glutamate formimidoyltransferase activity"/>
    <property type="evidence" value="ECO:0007669"/>
    <property type="project" value="UniProtKB-EC"/>
</dbReference>
<evidence type="ECO:0000256" key="7">
    <source>
        <dbReference type="ARBA" id="ARBA00022954"/>
    </source>
</evidence>
<evidence type="ECO:0000256" key="1">
    <source>
        <dbReference type="ARBA" id="ARBA00004496"/>
    </source>
</evidence>
<dbReference type="PANTHER" id="PTHR12234">
    <property type="entry name" value="FORMIMINOTRANSFERASE-CYCLODEAMINASE"/>
    <property type="match status" value="1"/>
</dbReference>
<dbReference type="InterPro" id="IPR012886">
    <property type="entry name" value="Formiminotransferase_N"/>
</dbReference>
<evidence type="ECO:0000256" key="6">
    <source>
        <dbReference type="ARBA" id="ARBA00022808"/>
    </source>
</evidence>
<reference evidence="10 11" key="1">
    <citation type="submission" date="2019-08" db="EMBL/GenBank/DDBJ databases">
        <title>Calorimonas adulescens gen. nov., sp. nov., an anaerobic thermophilic bacterium from Sakhalin hot spring.</title>
        <authorList>
            <person name="Khomyakova M.A."/>
            <person name="Merkel A.Y."/>
            <person name="Novikov A."/>
            <person name="Bonch-Osmolovskaya E.A."/>
            <person name="Slobodkin A.I."/>
        </authorList>
    </citation>
    <scope>NUCLEOTIDE SEQUENCE [LARGE SCALE GENOMIC DNA]</scope>
    <source>
        <strain evidence="10 11">A05MB</strain>
    </source>
</reference>
<dbReference type="InterPro" id="IPR022384">
    <property type="entry name" value="FormiminoTrfase_cat_dom_sf"/>
</dbReference>
<feature type="domain" description="Formiminotransferase C-terminal subdomain" evidence="8">
    <location>
        <begin position="180"/>
        <end position="294"/>
    </location>
</feature>
<dbReference type="GO" id="GO:0005737">
    <property type="term" value="C:cytoplasm"/>
    <property type="evidence" value="ECO:0007669"/>
    <property type="project" value="UniProtKB-SubCell"/>
</dbReference>
<protein>
    <recommendedName>
        <fullName evidence="3">glutamate formimidoyltransferase</fullName>
        <ecNumber evidence="3">2.1.2.5</ecNumber>
    </recommendedName>
</protein>
<dbReference type="RefSeq" id="WP_149544404.1">
    <property type="nucleotide sequence ID" value="NZ_VTPS01000002.1"/>
</dbReference>
<dbReference type="InterPro" id="IPR013802">
    <property type="entry name" value="Formiminotransferase_C"/>
</dbReference>
<dbReference type="GO" id="GO:0019557">
    <property type="term" value="P:L-histidine catabolic process to glutamate and formate"/>
    <property type="evidence" value="ECO:0007669"/>
    <property type="project" value="UniProtKB-UniPathway"/>
</dbReference>
<dbReference type="GO" id="GO:0019556">
    <property type="term" value="P:L-histidine catabolic process to glutamate and formamide"/>
    <property type="evidence" value="ECO:0007669"/>
    <property type="project" value="UniProtKB-UniPathway"/>
</dbReference>
<dbReference type="Gene3D" id="3.30.70.670">
    <property type="entry name" value="Formiminotransferase, C-terminal subdomain"/>
    <property type="match status" value="1"/>
</dbReference>
<name>A0A5D8QI29_9THEO</name>
<keyword evidence="7" id="KW-0290">Folate-binding</keyword>
<dbReference type="UniPathway" id="UPA00379">
    <property type="reaction ID" value="UER00555"/>
</dbReference>
<evidence type="ECO:0000256" key="4">
    <source>
        <dbReference type="ARBA" id="ARBA00022490"/>
    </source>
</evidence>
<proteinExistence type="predicted"/>
<comment type="pathway">
    <text evidence="2">Amino-acid degradation; L-histidine degradation into L-glutamate; L-glutamate from N-formimidoyl-L-glutamate (transferase route): step 1/1.</text>
</comment>
<keyword evidence="5 10" id="KW-0808">Transferase</keyword>
<comment type="caution">
    <text evidence="10">The sequence shown here is derived from an EMBL/GenBank/DDBJ whole genome shotgun (WGS) entry which is preliminary data.</text>
</comment>
<dbReference type="InterPro" id="IPR037070">
    <property type="entry name" value="Formiminotransferase_C_sf"/>
</dbReference>
<dbReference type="PANTHER" id="PTHR12234:SF8">
    <property type="entry name" value="FORMIMINOTRANSFERASE-CYCLODEAMINASE"/>
    <property type="match status" value="1"/>
</dbReference>
<evidence type="ECO:0000313" key="10">
    <source>
        <dbReference type="EMBL" id="TZE83213.1"/>
    </source>
</evidence>
<evidence type="ECO:0000259" key="9">
    <source>
        <dbReference type="SMART" id="SM01222"/>
    </source>
</evidence>
<dbReference type="InterPro" id="IPR004227">
    <property type="entry name" value="Formiminotransferase_cat"/>
</dbReference>
<evidence type="ECO:0000259" key="8">
    <source>
        <dbReference type="SMART" id="SM01221"/>
    </source>
</evidence>
<evidence type="ECO:0000256" key="2">
    <source>
        <dbReference type="ARBA" id="ARBA00005082"/>
    </source>
</evidence>
<dbReference type="Pfam" id="PF02971">
    <property type="entry name" value="FTCD"/>
    <property type="match status" value="1"/>
</dbReference>
<dbReference type="InterPro" id="IPR037064">
    <property type="entry name" value="Formiminotransferase_N_sf"/>
</dbReference>
<dbReference type="Pfam" id="PF07837">
    <property type="entry name" value="FTCD_N"/>
    <property type="match status" value="1"/>
</dbReference>
<dbReference type="Gene3D" id="3.30.990.10">
    <property type="entry name" value="Formiminotransferase, N-terminal subdomain"/>
    <property type="match status" value="1"/>
</dbReference>
<dbReference type="SMART" id="SM01222">
    <property type="entry name" value="FTCD_N"/>
    <property type="match status" value="1"/>
</dbReference>
<evidence type="ECO:0000313" key="11">
    <source>
        <dbReference type="Proteomes" id="UP000322976"/>
    </source>
</evidence>
<dbReference type="SUPFAM" id="SSF55116">
    <property type="entry name" value="Formiminotransferase domain of formiminotransferase-cyclodeaminase"/>
    <property type="match status" value="2"/>
</dbReference>
<dbReference type="SMART" id="SM01221">
    <property type="entry name" value="FTCD"/>
    <property type="match status" value="1"/>
</dbReference>
<dbReference type="GO" id="GO:0005542">
    <property type="term" value="F:folic acid binding"/>
    <property type="evidence" value="ECO:0007669"/>
    <property type="project" value="UniProtKB-KW"/>
</dbReference>
<keyword evidence="11" id="KW-1185">Reference proteome</keyword>
<dbReference type="Proteomes" id="UP000322976">
    <property type="component" value="Unassembled WGS sequence"/>
</dbReference>
<feature type="domain" description="Formiminotransferase N-terminal subdomain" evidence="9">
    <location>
        <begin position="2"/>
        <end position="179"/>
    </location>
</feature>
<evidence type="ECO:0000256" key="3">
    <source>
        <dbReference type="ARBA" id="ARBA00012252"/>
    </source>
</evidence>
<dbReference type="InterPro" id="IPR051623">
    <property type="entry name" value="FTCD"/>
</dbReference>
<dbReference type="EC" id="2.1.2.5" evidence="3"/>
<accession>A0A5D8QI29</accession>
<keyword evidence="6" id="KW-0369">Histidine metabolism</keyword>
<dbReference type="EMBL" id="VTPS01000002">
    <property type="protein sequence ID" value="TZE83213.1"/>
    <property type="molecule type" value="Genomic_DNA"/>
</dbReference>
<dbReference type="AlphaFoldDB" id="A0A5D8QI29"/>
<sequence length="297" mass="33246">MRLVGCVPNFSEGRNKTKINSIVEEIKKIDGVKLIDVSTDYNHNRTVVTFLGEPEEVAVAAYNACRRAVELIDMSKHTGEHPRMGAVDVVPFVPVKDVTMEECIELAEELGRKIGGELHIPVYLYEAAATKPEREDLAYIRKGQYEGFFDKIKQPGWEPDFGPREVNIKSGVTAVGARPPLIAFNVNLNTQNLDIAKNIARAVRNSSGGFRYVKAVGVNLEDKKMVQVSMNMTDYKKTPLHRVYELIKAEASRYGVSIAETEIVGLVPSEALLETAVSYLQLHGFRNEQILENYIYE</sequence>
<dbReference type="NCBIfam" id="TIGR02024">
    <property type="entry name" value="FtcD"/>
    <property type="match status" value="1"/>
</dbReference>
<evidence type="ECO:0000256" key="5">
    <source>
        <dbReference type="ARBA" id="ARBA00022679"/>
    </source>
</evidence>
<comment type="subcellular location">
    <subcellularLocation>
        <location evidence="1">Cytoplasm</location>
    </subcellularLocation>
</comment>
<organism evidence="10 11">
    <name type="scientific">Calorimonas adulescens</name>
    <dbReference type="NCBI Taxonomy" id="2606906"/>
    <lineage>
        <taxon>Bacteria</taxon>
        <taxon>Bacillati</taxon>
        <taxon>Bacillota</taxon>
        <taxon>Clostridia</taxon>
        <taxon>Thermoanaerobacterales</taxon>
        <taxon>Thermoanaerobacteraceae</taxon>
        <taxon>Calorimonas</taxon>
    </lineage>
</organism>
<keyword evidence="4" id="KW-0963">Cytoplasm</keyword>